<comment type="caution">
    <text evidence="1">The sequence shown here is derived from an EMBL/GenBank/DDBJ whole genome shotgun (WGS) entry which is preliminary data.</text>
</comment>
<evidence type="ECO:0000313" key="1">
    <source>
        <dbReference type="EMBL" id="EJW99196.1"/>
    </source>
</evidence>
<dbReference type="EMBL" id="AMCI01003925">
    <property type="protein sequence ID" value="EJW99196.1"/>
    <property type="molecule type" value="Genomic_DNA"/>
</dbReference>
<organism evidence="1">
    <name type="scientific">gut metagenome</name>
    <dbReference type="NCBI Taxonomy" id="749906"/>
    <lineage>
        <taxon>unclassified sequences</taxon>
        <taxon>metagenomes</taxon>
        <taxon>organismal metagenomes</taxon>
    </lineage>
</organism>
<sequence>MRQKDTEDSKTMLSSVSFCRGTTQPKDISTSQDHSAFNEIAWPYLPCLYEEILFLQR</sequence>
<reference evidence="1" key="1">
    <citation type="journal article" date="2012" name="PLoS ONE">
        <title>Gene sets for utilization of primary and secondary nutrition supplies in the distal gut of endangered iberian lynx.</title>
        <authorList>
            <person name="Alcaide M."/>
            <person name="Messina E."/>
            <person name="Richter M."/>
            <person name="Bargiela R."/>
            <person name="Peplies J."/>
            <person name="Huws S.A."/>
            <person name="Newbold C.J."/>
            <person name="Golyshin P.N."/>
            <person name="Simon M.A."/>
            <person name="Lopez G."/>
            <person name="Yakimov M.M."/>
            <person name="Ferrer M."/>
        </authorList>
    </citation>
    <scope>NUCLEOTIDE SEQUENCE</scope>
</reference>
<proteinExistence type="predicted"/>
<gene>
    <name evidence="1" type="ORF">EVA_12698</name>
</gene>
<dbReference type="AlphaFoldDB" id="J9FW24"/>
<name>J9FW24_9ZZZZ</name>
<protein>
    <submittedName>
        <fullName evidence="1">Uncharacterized protein</fullName>
    </submittedName>
</protein>
<accession>J9FW24</accession>